<feature type="domain" description="Toxin co-regulated pilus biosynthesis protein Q C-terminal" evidence="1">
    <location>
        <begin position="134"/>
        <end position="211"/>
    </location>
</feature>
<accession>A0ABX2P8C0</accession>
<organism evidence="2 3">
    <name type="scientific">Asaia spathodeae</name>
    <dbReference type="NCBI Taxonomy" id="657016"/>
    <lineage>
        <taxon>Bacteria</taxon>
        <taxon>Pseudomonadati</taxon>
        <taxon>Pseudomonadota</taxon>
        <taxon>Alphaproteobacteria</taxon>
        <taxon>Acetobacterales</taxon>
        <taxon>Acetobacteraceae</taxon>
        <taxon>Asaia</taxon>
    </lineage>
</organism>
<proteinExistence type="predicted"/>
<evidence type="ECO:0000313" key="3">
    <source>
        <dbReference type="Proteomes" id="UP001516351"/>
    </source>
</evidence>
<sequence>MTVDDASMVCDYGHDGFGGLQLVSQCTTYPGELLTLKAPHGELLSKIAPQGQIKSEPLPAVSGPLVLHPLAAQVPQPSAETTRAPTAALRAAAPLSLSPVPSVAPTASSTIPVTPLVASAPVVVPVTPVKPAETWLLVGGQPIRSQMQAWAARGGWILVWPQRLDWIVPASASFSGDYVAALTSVITDIAENGRSIRVRFHDPNRTAVVTNPAGDQLPQ</sequence>
<keyword evidence="3" id="KW-1185">Reference proteome</keyword>
<dbReference type="InterPro" id="IPR018927">
    <property type="entry name" value="Pilus_synth_Q_C"/>
</dbReference>
<comment type="caution">
    <text evidence="2">The sequence shown here is derived from an EMBL/GenBank/DDBJ whole genome shotgun (WGS) entry which is preliminary data.</text>
</comment>
<evidence type="ECO:0000259" key="1">
    <source>
        <dbReference type="Pfam" id="PF10671"/>
    </source>
</evidence>
<reference evidence="2 3" key="1">
    <citation type="submission" date="2020-06" db="EMBL/GenBank/DDBJ databases">
        <title>Synonyms of Asaia species.</title>
        <authorList>
            <person name="Sombolestani A."/>
        </authorList>
    </citation>
    <scope>NUCLEOTIDE SEQUENCE [LARGE SCALE GENOMIC DNA]</scope>
    <source>
        <strain evidence="2 3">LMG 27047</strain>
    </source>
</reference>
<evidence type="ECO:0000313" key="2">
    <source>
        <dbReference type="EMBL" id="NVN48218.1"/>
    </source>
</evidence>
<dbReference type="EMBL" id="JABXXV010000011">
    <property type="protein sequence ID" value="NVN48218.1"/>
    <property type="molecule type" value="Genomic_DNA"/>
</dbReference>
<dbReference type="Pfam" id="PF10671">
    <property type="entry name" value="TcpQ"/>
    <property type="match status" value="1"/>
</dbReference>
<gene>
    <name evidence="2" type="ORF">HW542_15565</name>
</gene>
<protein>
    <submittedName>
        <fullName evidence="2">TcpQ domain-containing protein</fullName>
    </submittedName>
</protein>
<dbReference type="Proteomes" id="UP001516351">
    <property type="component" value="Unassembled WGS sequence"/>
</dbReference>
<name>A0ABX2P8C0_9PROT</name>